<keyword evidence="3" id="KW-1185">Reference proteome</keyword>
<gene>
    <name evidence="2" type="ORF">PLEPLA_LOCUS33498</name>
</gene>
<evidence type="ECO:0000313" key="3">
    <source>
        <dbReference type="Proteomes" id="UP001153269"/>
    </source>
</evidence>
<dbReference type="Proteomes" id="UP001153269">
    <property type="component" value="Unassembled WGS sequence"/>
</dbReference>
<proteinExistence type="predicted"/>
<evidence type="ECO:0000256" key="1">
    <source>
        <dbReference type="SAM" id="MobiDB-lite"/>
    </source>
</evidence>
<protein>
    <submittedName>
        <fullName evidence="2">Uncharacterized protein</fullName>
    </submittedName>
</protein>
<feature type="compositionally biased region" description="Basic and acidic residues" evidence="1">
    <location>
        <begin position="78"/>
        <end position="87"/>
    </location>
</feature>
<comment type="caution">
    <text evidence="2">The sequence shown here is derived from an EMBL/GenBank/DDBJ whole genome shotgun (WGS) entry which is preliminary data.</text>
</comment>
<feature type="region of interest" description="Disordered" evidence="1">
    <location>
        <begin position="52"/>
        <end position="92"/>
    </location>
</feature>
<reference evidence="2" key="1">
    <citation type="submission" date="2020-03" db="EMBL/GenBank/DDBJ databases">
        <authorList>
            <person name="Weist P."/>
        </authorList>
    </citation>
    <scope>NUCLEOTIDE SEQUENCE</scope>
</reference>
<sequence length="132" mass="14899">MDQDFSSLQPLAEPEVQSPALPLCNWSPQKLRLQSAGVVCEQTLQVEIERRRQRRKRLEQMGDDSGVPTGPTCQRLTGHREHQEKSYHISGPVESRGVHTAFIINSRRAELRTAAVPDFHTSQGILSREESV</sequence>
<evidence type="ECO:0000313" key="2">
    <source>
        <dbReference type="EMBL" id="CAB1445761.1"/>
    </source>
</evidence>
<dbReference type="AlphaFoldDB" id="A0A9N7VAH9"/>
<organism evidence="2 3">
    <name type="scientific">Pleuronectes platessa</name>
    <name type="common">European plaice</name>
    <dbReference type="NCBI Taxonomy" id="8262"/>
    <lineage>
        <taxon>Eukaryota</taxon>
        <taxon>Metazoa</taxon>
        <taxon>Chordata</taxon>
        <taxon>Craniata</taxon>
        <taxon>Vertebrata</taxon>
        <taxon>Euteleostomi</taxon>
        <taxon>Actinopterygii</taxon>
        <taxon>Neopterygii</taxon>
        <taxon>Teleostei</taxon>
        <taxon>Neoteleostei</taxon>
        <taxon>Acanthomorphata</taxon>
        <taxon>Carangaria</taxon>
        <taxon>Pleuronectiformes</taxon>
        <taxon>Pleuronectoidei</taxon>
        <taxon>Pleuronectidae</taxon>
        <taxon>Pleuronectes</taxon>
    </lineage>
</organism>
<accession>A0A9N7VAH9</accession>
<name>A0A9N7VAH9_PLEPL</name>
<dbReference type="EMBL" id="CADEAL010003779">
    <property type="protein sequence ID" value="CAB1445761.1"/>
    <property type="molecule type" value="Genomic_DNA"/>
</dbReference>